<feature type="transmembrane region" description="Helical" evidence="1">
    <location>
        <begin position="156"/>
        <end position="177"/>
    </location>
</feature>
<gene>
    <name evidence="2" type="ORF">SAMN04488006_0204</name>
</gene>
<sequence>MKKQIISYEINDSFVVGQKIILTGILLQGEFSLYDTIKFEFNGKTIEREIKGIENGLKVTENEKNIGVSINSLNENETKNFINWKPNKVKAEIIQKNDLKNPRLIKIFSGIGILLSGIFSFIGFSEFYNVRIKKEIEFYPFGGEGPVPYFYKTAELYSNVNLTWGIIFLCVFSLGIWNWKKKKINEIKMIGLIFGLFILQIVHNMFEYFI</sequence>
<keyword evidence="1" id="KW-0472">Membrane</keyword>
<feature type="transmembrane region" description="Helical" evidence="1">
    <location>
        <begin position="189"/>
        <end position="206"/>
    </location>
</feature>
<proteinExistence type="predicted"/>
<dbReference type="Proteomes" id="UP000199312">
    <property type="component" value="Unassembled WGS sequence"/>
</dbReference>
<protein>
    <submittedName>
        <fullName evidence="2">Uncharacterized protein</fullName>
    </submittedName>
</protein>
<keyword evidence="3" id="KW-1185">Reference proteome</keyword>
<evidence type="ECO:0000313" key="2">
    <source>
        <dbReference type="EMBL" id="SFS81967.1"/>
    </source>
</evidence>
<reference evidence="3" key="1">
    <citation type="submission" date="2016-10" db="EMBL/GenBank/DDBJ databases">
        <authorList>
            <person name="Varghese N."/>
            <person name="Submissions S."/>
        </authorList>
    </citation>
    <scope>NUCLEOTIDE SEQUENCE [LARGE SCALE GENOMIC DNA]</scope>
    <source>
        <strain evidence="3">DSM 24450</strain>
    </source>
</reference>
<keyword evidence="1" id="KW-0812">Transmembrane</keyword>
<feature type="transmembrane region" description="Helical" evidence="1">
    <location>
        <begin position="104"/>
        <end position="124"/>
    </location>
</feature>
<accession>A0A1I6SYL9</accession>
<evidence type="ECO:0000256" key="1">
    <source>
        <dbReference type="SAM" id="Phobius"/>
    </source>
</evidence>
<dbReference type="STRING" id="593133.SAMN04488006_0204"/>
<dbReference type="OrthoDB" id="1444622at2"/>
<evidence type="ECO:0000313" key="3">
    <source>
        <dbReference type="Proteomes" id="UP000199312"/>
    </source>
</evidence>
<name>A0A1I6SYL9_9FLAO</name>
<dbReference type="AlphaFoldDB" id="A0A1I6SYL9"/>
<dbReference type="EMBL" id="FOZP01000014">
    <property type="protein sequence ID" value="SFS81967.1"/>
    <property type="molecule type" value="Genomic_DNA"/>
</dbReference>
<organism evidence="2 3">
    <name type="scientific">Lutibacter maritimus</name>
    <dbReference type="NCBI Taxonomy" id="593133"/>
    <lineage>
        <taxon>Bacteria</taxon>
        <taxon>Pseudomonadati</taxon>
        <taxon>Bacteroidota</taxon>
        <taxon>Flavobacteriia</taxon>
        <taxon>Flavobacteriales</taxon>
        <taxon>Flavobacteriaceae</taxon>
        <taxon>Lutibacter</taxon>
    </lineage>
</organism>
<keyword evidence="1" id="KW-1133">Transmembrane helix</keyword>
<dbReference type="RefSeq" id="WP_090230806.1">
    <property type="nucleotide sequence ID" value="NZ_FOZP01000014.1"/>
</dbReference>